<dbReference type="Proteomes" id="UP000268093">
    <property type="component" value="Unassembled WGS sequence"/>
</dbReference>
<gene>
    <name evidence="3" type="ORF">BC936DRAFT_137045</name>
</gene>
<dbReference type="EMBL" id="RBNI01010760">
    <property type="protein sequence ID" value="RUP43528.1"/>
    <property type="molecule type" value="Genomic_DNA"/>
</dbReference>
<dbReference type="OrthoDB" id="67155at2759"/>
<proteinExistence type="predicted"/>
<dbReference type="InterPro" id="IPR050868">
    <property type="entry name" value="ELMO_domain-containing"/>
</dbReference>
<dbReference type="GO" id="GO:0005096">
    <property type="term" value="F:GTPase activator activity"/>
    <property type="evidence" value="ECO:0007669"/>
    <property type="project" value="TreeGrafter"/>
</dbReference>
<name>A0A433CY78_9FUNG</name>
<evidence type="ECO:0000313" key="4">
    <source>
        <dbReference type="Proteomes" id="UP000268093"/>
    </source>
</evidence>
<dbReference type="Pfam" id="PF04727">
    <property type="entry name" value="ELMO_CED12"/>
    <property type="match status" value="1"/>
</dbReference>
<feature type="non-terminal residue" evidence="3">
    <location>
        <position position="227"/>
    </location>
</feature>
<keyword evidence="4" id="KW-1185">Reference proteome</keyword>
<protein>
    <submittedName>
        <fullName evidence="3">ELMO/CED-12 family-domain-containing protein</fullName>
    </submittedName>
</protein>
<dbReference type="AlphaFoldDB" id="A0A433CY78"/>
<feature type="domain" description="ELMO" evidence="2">
    <location>
        <begin position="66"/>
        <end position="227"/>
    </location>
</feature>
<reference evidence="3 4" key="1">
    <citation type="journal article" date="2018" name="New Phytol.">
        <title>Phylogenomics of Endogonaceae and evolution of mycorrhizas within Mucoromycota.</title>
        <authorList>
            <person name="Chang Y."/>
            <person name="Desiro A."/>
            <person name="Na H."/>
            <person name="Sandor L."/>
            <person name="Lipzen A."/>
            <person name="Clum A."/>
            <person name="Barry K."/>
            <person name="Grigoriev I.V."/>
            <person name="Martin F.M."/>
            <person name="Stajich J.E."/>
            <person name="Smith M.E."/>
            <person name="Bonito G."/>
            <person name="Spatafora J.W."/>
        </authorList>
    </citation>
    <scope>NUCLEOTIDE SEQUENCE [LARGE SCALE GENOMIC DNA]</scope>
    <source>
        <strain evidence="3 4">GMNB39</strain>
    </source>
</reference>
<sequence length="227" mass="25350">LPARFLNASLSRIADSYRLVSEINSRTHTTYDQSKQAHERKLMEVGLLWAEEGEGKRLYVWFICRISTTFLMQIGVRALGRPHAGQEARWSHLQPMEGGKDPATDFRGMGMLGLDDLVYYAKTYPESARRVLVCAHHPVSWYPFACVGLNITKFAVQTLRTRQLQYFLFEYGTTKETLSLPHLQRVLDFARATGPNGNGFRGEISAVQGPGRAGAVGASGPDATRDD</sequence>
<accession>A0A433CY78</accession>
<organism evidence="3 4">
    <name type="scientific">Jimgerdemannia flammicorona</name>
    <dbReference type="NCBI Taxonomy" id="994334"/>
    <lineage>
        <taxon>Eukaryota</taxon>
        <taxon>Fungi</taxon>
        <taxon>Fungi incertae sedis</taxon>
        <taxon>Mucoromycota</taxon>
        <taxon>Mucoromycotina</taxon>
        <taxon>Endogonomycetes</taxon>
        <taxon>Endogonales</taxon>
        <taxon>Endogonaceae</taxon>
        <taxon>Jimgerdemannia</taxon>
    </lineage>
</organism>
<dbReference type="PANTHER" id="PTHR12771:SF51">
    <property type="entry name" value="LD01482P"/>
    <property type="match status" value="1"/>
</dbReference>
<evidence type="ECO:0000256" key="1">
    <source>
        <dbReference type="SAM" id="MobiDB-lite"/>
    </source>
</evidence>
<evidence type="ECO:0000313" key="3">
    <source>
        <dbReference type="EMBL" id="RUP43528.1"/>
    </source>
</evidence>
<evidence type="ECO:0000259" key="2">
    <source>
        <dbReference type="PROSITE" id="PS51335"/>
    </source>
</evidence>
<dbReference type="InterPro" id="IPR006816">
    <property type="entry name" value="ELMO_dom"/>
</dbReference>
<feature type="non-terminal residue" evidence="3">
    <location>
        <position position="1"/>
    </location>
</feature>
<dbReference type="PROSITE" id="PS51335">
    <property type="entry name" value="ELMO"/>
    <property type="match status" value="1"/>
</dbReference>
<comment type="caution">
    <text evidence="3">The sequence shown here is derived from an EMBL/GenBank/DDBJ whole genome shotgun (WGS) entry which is preliminary data.</text>
</comment>
<feature type="region of interest" description="Disordered" evidence="1">
    <location>
        <begin position="208"/>
        <end position="227"/>
    </location>
</feature>
<dbReference type="PANTHER" id="PTHR12771">
    <property type="entry name" value="ENGULFMENT AND CELL MOTILITY"/>
    <property type="match status" value="1"/>
</dbReference>